<feature type="transmembrane region" description="Helical" evidence="6">
    <location>
        <begin position="181"/>
        <end position="204"/>
    </location>
</feature>
<feature type="transmembrane region" description="Helical" evidence="6">
    <location>
        <begin position="300"/>
        <end position="321"/>
    </location>
</feature>
<dbReference type="Pfam" id="PF07690">
    <property type="entry name" value="MFS_1"/>
    <property type="match status" value="1"/>
</dbReference>
<dbReference type="PANTHER" id="PTHR23513">
    <property type="entry name" value="INTEGRAL MEMBRANE EFFLUX PROTEIN-RELATED"/>
    <property type="match status" value="1"/>
</dbReference>
<evidence type="ECO:0000256" key="5">
    <source>
        <dbReference type="ARBA" id="ARBA00023136"/>
    </source>
</evidence>
<organism evidence="7 8">
    <name type="scientific">Pseudoduganella flava</name>
    <dbReference type="NCBI Taxonomy" id="871742"/>
    <lineage>
        <taxon>Bacteria</taxon>
        <taxon>Pseudomonadati</taxon>
        <taxon>Pseudomonadota</taxon>
        <taxon>Betaproteobacteria</taxon>
        <taxon>Burkholderiales</taxon>
        <taxon>Oxalobacteraceae</taxon>
        <taxon>Telluria group</taxon>
        <taxon>Pseudoduganella</taxon>
    </lineage>
</organism>
<dbReference type="SUPFAM" id="SSF103473">
    <property type="entry name" value="MFS general substrate transporter"/>
    <property type="match status" value="1"/>
</dbReference>
<feature type="transmembrane region" description="Helical" evidence="6">
    <location>
        <begin position="117"/>
        <end position="142"/>
    </location>
</feature>
<evidence type="ECO:0000256" key="6">
    <source>
        <dbReference type="SAM" id="Phobius"/>
    </source>
</evidence>
<evidence type="ECO:0000256" key="3">
    <source>
        <dbReference type="ARBA" id="ARBA00022692"/>
    </source>
</evidence>
<proteinExistence type="predicted"/>
<keyword evidence="4 6" id="KW-1133">Transmembrane helix</keyword>
<feature type="transmembrane region" description="Helical" evidence="6">
    <location>
        <begin position="333"/>
        <end position="352"/>
    </location>
</feature>
<feature type="transmembrane region" description="Helical" evidence="6">
    <location>
        <begin position="149"/>
        <end position="169"/>
    </location>
</feature>
<feature type="transmembrane region" description="Helical" evidence="6">
    <location>
        <begin position="364"/>
        <end position="383"/>
    </location>
</feature>
<keyword evidence="8" id="KW-1185">Reference proteome</keyword>
<name>A0ABX6FKM3_9BURK</name>
<evidence type="ECO:0000313" key="7">
    <source>
        <dbReference type="EMBL" id="QGZ37690.1"/>
    </source>
</evidence>
<dbReference type="InterPro" id="IPR036259">
    <property type="entry name" value="MFS_trans_sf"/>
</dbReference>
<dbReference type="InterPro" id="IPR011701">
    <property type="entry name" value="MFS"/>
</dbReference>
<evidence type="ECO:0000256" key="2">
    <source>
        <dbReference type="ARBA" id="ARBA00022475"/>
    </source>
</evidence>
<feature type="transmembrane region" description="Helical" evidence="6">
    <location>
        <begin position="216"/>
        <end position="236"/>
    </location>
</feature>
<keyword evidence="2" id="KW-1003">Cell membrane</keyword>
<feature type="transmembrane region" description="Helical" evidence="6">
    <location>
        <begin position="427"/>
        <end position="454"/>
    </location>
</feature>
<reference evidence="7 8" key="1">
    <citation type="submission" date="2019-12" db="EMBL/GenBank/DDBJ databases">
        <title>Draft Genome Sequences of Six Type Strains of the Genus Massilia.</title>
        <authorList>
            <person name="Miess H."/>
            <person name="Frediansyah A."/>
            <person name="Goeker M."/>
            <person name="Gross H."/>
        </authorList>
    </citation>
    <scope>NUCLEOTIDE SEQUENCE [LARGE SCALE GENOMIC DNA]</scope>
    <source>
        <strain evidence="7 8">DSM 26639</strain>
    </source>
</reference>
<dbReference type="EMBL" id="CP046904">
    <property type="protein sequence ID" value="QGZ37690.1"/>
    <property type="molecule type" value="Genomic_DNA"/>
</dbReference>
<dbReference type="PANTHER" id="PTHR23513:SF11">
    <property type="entry name" value="STAPHYLOFERRIN A TRANSPORTER"/>
    <property type="match status" value="1"/>
</dbReference>
<feature type="transmembrane region" description="Helical" evidence="6">
    <location>
        <begin position="389"/>
        <end position="406"/>
    </location>
</feature>
<keyword evidence="5 6" id="KW-0472">Membrane</keyword>
<sequence length="515" mass="54837">MPPRACWHSGATWPMRAGSTPTISAWSRRRGWRNWRAPCVPTCPTWLPCNNNAASRPWPAPLVHEVHMTQSSPGGAVRLGAYPDFMTVWRGQTISVFGSQMAAFAISIWIYRETGSVLQFGAVIAAQLVPSILFAPLTGLLVDRYHRKYVMLATEVGLTVAALALWALLRAGWLTPTNMLLFSPVIALFGSIHQIAYASSIGLLVPRAAYARANGYVQMGINGSAAIVPLISVHALEELGLGMVILLNAATYVMAAVSLAFARFMPKPEVAAKPRKPFSLAGLLEQLSFGLRYIRAQRGLMVLVLFLCAVSVLNGVVLVLFRPMILGSASDAVLGWLATIAGFGGLAGAIAASTFSARADRVRTLLCASMISGTSMALCGLCTNFPTLAVLAFLFSFSAPFILVSGQTLMQMITPTEIQGRVFSTRAFFSGLALIAAVSIAPVLAEYGFAPWMASGHVLAPFAHWLDAGASAPMRAVFTLTGAGMVVLALAAVRSAPFRALRAQMSEAHLVAARA</sequence>
<feature type="transmembrane region" description="Helical" evidence="6">
    <location>
        <begin position="474"/>
        <end position="493"/>
    </location>
</feature>
<evidence type="ECO:0000313" key="8">
    <source>
        <dbReference type="Proteomes" id="UP000437862"/>
    </source>
</evidence>
<comment type="subcellular location">
    <subcellularLocation>
        <location evidence="1">Cell membrane</location>
        <topology evidence="1">Multi-pass membrane protein</topology>
    </subcellularLocation>
</comment>
<keyword evidence="3 6" id="KW-0812">Transmembrane</keyword>
<protein>
    <submittedName>
        <fullName evidence="7">MFS transporter</fullName>
    </submittedName>
</protein>
<evidence type="ECO:0000256" key="1">
    <source>
        <dbReference type="ARBA" id="ARBA00004651"/>
    </source>
</evidence>
<evidence type="ECO:0000256" key="4">
    <source>
        <dbReference type="ARBA" id="ARBA00022989"/>
    </source>
</evidence>
<accession>A0ABX6FKM3</accession>
<dbReference type="Proteomes" id="UP000437862">
    <property type="component" value="Chromosome"/>
</dbReference>
<dbReference type="Gene3D" id="1.20.1250.20">
    <property type="entry name" value="MFS general substrate transporter like domains"/>
    <property type="match status" value="2"/>
</dbReference>
<feature type="transmembrane region" description="Helical" evidence="6">
    <location>
        <begin position="242"/>
        <end position="265"/>
    </location>
</feature>
<dbReference type="CDD" id="cd06173">
    <property type="entry name" value="MFS_MefA_like"/>
    <property type="match status" value="1"/>
</dbReference>
<feature type="transmembrane region" description="Helical" evidence="6">
    <location>
        <begin position="94"/>
        <end position="111"/>
    </location>
</feature>
<gene>
    <name evidence="7" type="ORF">GO485_00530</name>
</gene>